<gene>
    <name evidence="1" type="ORF">RhiirA5_377975</name>
</gene>
<dbReference type="OrthoDB" id="10270581at2759"/>
<dbReference type="EMBL" id="LLXJ01000777">
    <property type="protein sequence ID" value="PKC06262.1"/>
    <property type="molecule type" value="Genomic_DNA"/>
</dbReference>
<reference evidence="1 2" key="1">
    <citation type="submission" date="2016-04" db="EMBL/GenBank/DDBJ databases">
        <title>Genome analyses suggest a sexual origin of heterokaryosis in a supposedly ancient asexual fungus.</title>
        <authorList>
            <person name="Ropars J."/>
            <person name="Sedzielewska K."/>
            <person name="Noel J."/>
            <person name="Charron P."/>
            <person name="Farinelli L."/>
            <person name="Marton T."/>
            <person name="Kruger M."/>
            <person name="Pelin A."/>
            <person name="Brachmann A."/>
            <person name="Corradi N."/>
        </authorList>
    </citation>
    <scope>NUCLEOTIDE SEQUENCE [LARGE SCALE GENOMIC DNA]</scope>
    <source>
        <strain evidence="1 2">A5</strain>
    </source>
</reference>
<evidence type="ECO:0000313" key="1">
    <source>
        <dbReference type="EMBL" id="PKC06262.1"/>
    </source>
</evidence>
<dbReference type="VEuPathDB" id="FungiDB:RhiirFUN_024610"/>
<proteinExistence type="predicted"/>
<protein>
    <submittedName>
        <fullName evidence="1">Uncharacterized protein</fullName>
    </submittedName>
</protein>
<feature type="non-terminal residue" evidence="1">
    <location>
        <position position="1"/>
    </location>
</feature>
<dbReference type="VEuPathDB" id="FungiDB:RhiirA1_399190"/>
<dbReference type="PROSITE" id="PS50966">
    <property type="entry name" value="ZF_SWIM"/>
    <property type="match status" value="1"/>
</dbReference>
<dbReference type="AlphaFoldDB" id="A0A2I1EXE4"/>
<reference evidence="1 2" key="2">
    <citation type="submission" date="2017-09" db="EMBL/GenBank/DDBJ databases">
        <title>Extensive intraspecific genome diversity in a model arbuscular mycorrhizal fungus.</title>
        <authorList>
            <person name="Chen E.C."/>
            <person name="Morin E."/>
            <person name="Beaudet D."/>
            <person name="Noel J."/>
            <person name="Ndikumana S."/>
            <person name="Charron P."/>
            <person name="St-Onge C."/>
            <person name="Giorgi J."/>
            <person name="Grigoriev I.V."/>
            <person name="Roux C."/>
            <person name="Martin F.M."/>
            <person name="Corradi N."/>
        </authorList>
    </citation>
    <scope>NUCLEOTIDE SEQUENCE [LARGE SCALE GENOMIC DNA]</scope>
    <source>
        <strain evidence="1 2">A5</strain>
    </source>
</reference>
<dbReference type="GO" id="GO:0008270">
    <property type="term" value="F:zinc ion binding"/>
    <property type="evidence" value="ECO:0007669"/>
    <property type="project" value="InterPro"/>
</dbReference>
<dbReference type="Proteomes" id="UP000232722">
    <property type="component" value="Unassembled WGS sequence"/>
</dbReference>
<accession>A0A2I1EXE4</accession>
<dbReference type="VEuPathDB" id="FungiDB:FUN_008455"/>
<organism evidence="1 2">
    <name type="scientific">Rhizophagus irregularis</name>
    <dbReference type="NCBI Taxonomy" id="588596"/>
    <lineage>
        <taxon>Eukaryota</taxon>
        <taxon>Fungi</taxon>
        <taxon>Fungi incertae sedis</taxon>
        <taxon>Mucoromycota</taxon>
        <taxon>Glomeromycotina</taxon>
        <taxon>Glomeromycetes</taxon>
        <taxon>Glomerales</taxon>
        <taxon>Glomeraceae</taxon>
        <taxon>Rhizophagus</taxon>
    </lineage>
</organism>
<sequence>VEELDLFDDIIEHLYDTLQIRIQELLSDIPNNEIEELWKVSYIAVTLESKSHYVIILKDSTLLCTCINIINQKMLCCHQYCILIQSDKAVFHIGFIYACWFELIPFKINVITIGTQTHTFMPLHYIDQIRSKCVYTSTIRESVNKKVLFSTTMSMAKTSVQIAIAEGTTAKLMGFLTQFNMKFRNTTGLGIEEFHNSLLHLNDEATDAKIGSSSNNYQQPLTDLNFRYNLTEISNPEYYKPKGRPSKRFKSSTEANTTIQPSVVHRTCSYCLGKGHNIHSCTKHKADKENSNI</sequence>
<comment type="caution">
    <text evidence="1">The sequence shown here is derived from an EMBL/GenBank/DDBJ whole genome shotgun (WGS) entry which is preliminary data.</text>
</comment>
<evidence type="ECO:0000313" key="2">
    <source>
        <dbReference type="Proteomes" id="UP000232722"/>
    </source>
</evidence>
<name>A0A2I1EXE4_9GLOM</name>
<dbReference type="InterPro" id="IPR007527">
    <property type="entry name" value="Znf_SWIM"/>
</dbReference>